<dbReference type="EMBL" id="FUHU01000025">
    <property type="protein sequence ID" value="SJM55875.1"/>
    <property type="molecule type" value="Genomic_DNA"/>
</dbReference>
<protein>
    <submittedName>
        <fullName evidence="1">Uncharacterized protein</fullName>
    </submittedName>
</protein>
<gene>
    <name evidence="1" type="ORF">CZ674_04745</name>
</gene>
<proteinExistence type="predicted"/>
<name>A0A1R4FIV1_9MICO</name>
<dbReference type="AlphaFoldDB" id="A0A1R4FIV1"/>
<dbReference type="Proteomes" id="UP000195787">
    <property type="component" value="Unassembled WGS sequence"/>
</dbReference>
<evidence type="ECO:0000313" key="2">
    <source>
        <dbReference type="Proteomes" id="UP000195787"/>
    </source>
</evidence>
<organism evidence="1 2">
    <name type="scientific">Agrococcus casei LMG 22410</name>
    <dbReference type="NCBI Taxonomy" id="1255656"/>
    <lineage>
        <taxon>Bacteria</taxon>
        <taxon>Bacillati</taxon>
        <taxon>Actinomycetota</taxon>
        <taxon>Actinomycetes</taxon>
        <taxon>Micrococcales</taxon>
        <taxon>Microbacteriaceae</taxon>
        <taxon>Agrococcus</taxon>
    </lineage>
</organism>
<reference evidence="1 2" key="1">
    <citation type="submission" date="2017-02" db="EMBL/GenBank/DDBJ databases">
        <authorList>
            <person name="Peterson S.W."/>
        </authorList>
    </citation>
    <scope>NUCLEOTIDE SEQUENCE [LARGE SCALE GENOMIC DNA]</scope>
    <source>
        <strain evidence="1 2">LMG 22410</strain>
    </source>
</reference>
<keyword evidence="2" id="KW-1185">Reference proteome</keyword>
<evidence type="ECO:0000313" key="1">
    <source>
        <dbReference type="EMBL" id="SJM55875.1"/>
    </source>
</evidence>
<sequence>MYRQRLLDAGAIRAAGHGKVTITLPYMREYLREHIVAEAASDDTRKDAGFPPPPDL</sequence>
<accession>A0A1R4FIV1</accession>